<dbReference type="AlphaFoldDB" id="A0A6G1KLD8"/>
<evidence type="ECO:0000313" key="3">
    <source>
        <dbReference type="Proteomes" id="UP000799428"/>
    </source>
</evidence>
<protein>
    <submittedName>
        <fullName evidence="2">Uncharacterized protein</fullName>
    </submittedName>
</protein>
<dbReference type="Proteomes" id="UP000799428">
    <property type="component" value="Unassembled WGS sequence"/>
</dbReference>
<keyword evidence="1" id="KW-0472">Membrane</keyword>
<keyword evidence="3" id="KW-1185">Reference proteome</keyword>
<evidence type="ECO:0000313" key="2">
    <source>
        <dbReference type="EMBL" id="KAF2713654.1"/>
    </source>
</evidence>
<reference evidence="2" key="1">
    <citation type="journal article" date="2020" name="Stud. Mycol.">
        <title>101 Dothideomycetes genomes: a test case for predicting lifestyles and emergence of pathogens.</title>
        <authorList>
            <person name="Haridas S."/>
            <person name="Albert R."/>
            <person name="Binder M."/>
            <person name="Bloem J."/>
            <person name="Labutti K."/>
            <person name="Salamov A."/>
            <person name="Andreopoulos B."/>
            <person name="Baker S."/>
            <person name="Barry K."/>
            <person name="Bills G."/>
            <person name="Bluhm B."/>
            <person name="Cannon C."/>
            <person name="Castanera R."/>
            <person name="Culley D."/>
            <person name="Daum C."/>
            <person name="Ezra D."/>
            <person name="Gonzalez J."/>
            <person name="Henrissat B."/>
            <person name="Kuo A."/>
            <person name="Liang C."/>
            <person name="Lipzen A."/>
            <person name="Lutzoni F."/>
            <person name="Magnuson J."/>
            <person name="Mondo S."/>
            <person name="Nolan M."/>
            <person name="Ohm R."/>
            <person name="Pangilinan J."/>
            <person name="Park H.-J."/>
            <person name="Ramirez L."/>
            <person name="Alfaro M."/>
            <person name="Sun H."/>
            <person name="Tritt A."/>
            <person name="Yoshinaga Y."/>
            <person name="Zwiers L.-H."/>
            <person name="Turgeon B."/>
            <person name="Goodwin S."/>
            <person name="Spatafora J."/>
            <person name="Crous P."/>
            <person name="Grigoriev I."/>
        </authorList>
    </citation>
    <scope>NUCLEOTIDE SEQUENCE</scope>
    <source>
        <strain evidence="2">CBS 279.74</strain>
    </source>
</reference>
<feature type="transmembrane region" description="Helical" evidence="1">
    <location>
        <begin position="78"/>
        <end position="100"/>
    </location>
</feature>
<evidence type="ECO:0000256" key="1">
    <source>
        <dbReference type="SAM" id="Phobius"/>
    </source>
</evidence>
<gene>
    <name evidence="2" type="ORF">K504DRAFT_462166</name>
</gene>
<feature type="non-terminal residue" evidence="2">
    <location>
        <position position="133"/>
    </location>
</feature>
<name>A0A6G1KLD8_9PLEO</name>
<accession>A0A6G1KLD8</accession>
<keyword evidence="1" id="KW-0812">Transmembrane</keyword>
<dbReference type="EMBL" id="MU005765">
    <property type="protein sequence ID" value="KAF2713654.1"/>
    <property type="molecule type" value="Genomic_DNA"/>
</dbReference>
<organism evidence="2 3">
    <name type="scientific">Pleomassaria siparia CBS 279.74</name>
    <dbReference type="NCBI Taxonomy" id="1314801"/>
    <lineage>
        <taxon>Eukaryota</taxon>
        <taxon>Fungi</taxon>
        <taxon>Dikarya</taxon>
        <taxon>Ascomycota</taxon>
        <taxon>Pezizomycotina</taxon>
        <taxon>Dothideomycetes</taxon>
        <taxon>Pleosporomycetidae</taxon>
        <taxon>Pleosporales</taxon>
        <taxon>Pleomassariaceae</taxon>
        <taxon>Pleomassaria</taxon>
    </lineage>
</organism>
<keyword evidence="1" id="KW-1133">Transmembrane helix</keyword>
<proteinExistence type="predicted"/>
<sequence>MALLDLSAPSLHGGLRGGWSALTPPTTNIHSPSPPQLKCVAEARRRALLASTTEKVQHRRHISARPCQHRHCHCHCPIPIAIAIAISVAVAVAVTVTVTVTPHHCHHLRLCLEDIIVAVAVYASPTMDTREAL</sequence>